<dbReference type="InterPro" id="IPR015912">
    <property type="entry name" value="Phosphofructokinase_CS"/>
</dbReference>
<dbReference type="PIRSF" id="PIRSF000533">
    <property type="entry name" value="ATP_PFK_euk"/>
    <property type="match status" value="1"/>
</dbReference>
<keyword evidence="4 14" id="KW-0963">Cytoplasm</keyword>
<feature type="binding site" description="in other chain" evidence="14">
    <location>
        <begin position="583"/>
        <end position="585"/>
    </location>
    <ligand>
        <name>beta-D-fructose 2,6-bisphosphate</name>
        <dbReference type="ChEBI" id="CHEBI:58579"/>
        <note>allosteric activator; ligand shared between dimeric partners</note>
    </ligand>
</feature>
<keyword evidence="12 14" id="KW-0324">Glycolysis</keyword>
<feature type="binding site" evidence="14">
    <location>
        <position position="576"/>
    </location>
    <ligand>
        <name>beta-D-fructose 2,6-bisphosphate</name>
        <dbReference type="ChEBI" id="CHEBI:58579"/>
        <note>allosteric activator; ligand shared between dimeric partners</note>
    </ligand>
</feature>
<feature type="region of interest" description="Interdomain linker" evidence="14">
    <location>
        <begin position="391"/>
        <end position="404"/>
    </location>
</feature>
<dbReference type="GO" id="GO:0003872">
    <property type="term" value="F:6-phosphofructokinase activity"/>
    <property type="evidence" value="ECO:0007669"/>
    <property type="project" value="UniProtKB-UniRule"/>
</dbReference>
<dbReference type="GO" id="GO:0070095">
    <property type="term" value="F:fructose-6-phosphate binding"/>
    <property type="evidence" value="ECO:0007669"/>
    <property type="project" value="TreeGrafter"/>
</dbReference>
<comment type="cofactor">
    <cofactor evidence="1 14">
        <name>Mg(2+)</name>
        <dbReference type="ChEBI" id="CHEBI:18420"/>
    </cofactor>
</comment>
<dbReference type="GO" id="GO:0061621">
    <property type="term" value="P:canonical glycolysis"/>
    <property type="evidence" value="ECO:0007669"/>
    <property type="project" value="TreeGrafter"/>
</dbReference>
<evidence type="ECO:0000256" key="9">
    <source>
        <dbReference type="ARBA" id="ARBA00022777"/>
    </source>
</evidence>
<dbReference type="AlphaFoldDB" id="A0A6A6V794"/>
<dbReference type="Proteomes" id="UP000799440">
    <property type="component" value="Unassembled WGS sequence"/>
</dbReference>
<dbReference type="PANTHER" id="PTHR13697:SF4">
    <property type="entry name" value="ATP-DEPENDENT 6-PHOSPHOFRUCTOKINASE"/>
    <property type="match status" value="1"/>
</dbReference>
<feature type="domain" description="Phosphofructokinase" evidence="16">
    <location>
        <begin position="17"/>
        <end position="323"/>
    </location>
</feature>
<evidence type="ECO:0000256" key="4">
    <source>
        <dbReference type="ARBA" id="ARBA00022490"/>
    </source>
</evidence>
<feature type="region of interest" description="C-terminal regulatory PFK domain 2" evidence="14">
    <location>
        <begin position="405"/>
        <end position="795"/>
    </location>
</feature>
<dbReference type="NCBIfam" id="TIGR02478">
    <property type="entry name" value="6PF1K_euk"/>
    <property type="match status" value="1"/>
</dbReference>
<dbReference type="GO" id="GO:0048029">
    <property type="term" value="F:monosaccharide binding"/>
    <property type="evidence" value="ECO:0007669"/>
    <property type="project" value="TreeGrafter"/>
</dbReference>
<dbReference type="EC" id="2.7.1.11" evidence="14"/>
<comment type="subunit">
    <text evidence="14">Homotetramer.</text>
</comment>
<dbReference type="InterPro" id="IPR022953">
    <property type="entry name" value="ATP_PFK"/>
</dbReference>
<keyword evidence="5 14" id="KW-0021">Allosteric enzyme</keyword>
<dbReference type="PANTHER" id="PTHR13697">
    <property type="entry name" value="PHOSPHOFRUCTOKINASE"/>
    <property type="match status" value="1"/>
</dbReference>
<feature type="binding site" description="in other chain" evidence="14">
    <location>
        <begin position="675"/>
        <end position="678"/>
    </location>
    <ligand>
        <name>beta-D-fructose 2,6-bisphosphate</name>
        <dbReference type="ChEBI" id="CHEBI:58579"/>
        <note>allosteric activator; ligand shared between dimeric partners</note>
    </ligand>
</feature>
<feature type="binding site" description="in other chain" evidence="14">
    <location>
        <begin position="538"/>
        <end position="542"/>
    </location>
    <ligand>
        <name>beta-D-fructose 2,6-bisphosphate</name>
        <dbReference type="ChEBI" id="CHEBI:58579"/>
        <note>allosteric activator; ligand shared between dimeric partners</note>
    </ligand>
</feature>
<proteinExistence type="inferred from homology"/>
<dbReference type="GO" id="GO:0006002">
    <property type="term" value="P:fructose 6-phosphate metabolic process"/>
    <property type="evidence" value="ECO:0007669"/>
    <property type="project" value="InterPro"/>
</dbReference>
<comment type="similarity">
    <text evidence="14">Belongs to the phosphofructokinase type A (PFKA) family. ATP-dependent PFK group I subfamily. Eukaryotic two domain clade 'E' sub-subfamily.</text>
</comment>
<comment type="catalytic activity">
    <reaction evidence="13 14 15">
        <text>beta-D-fructose 6-phosphate + ATP = beta-D-fructose 1,6-bisphosphate + ADP + H(+)</text>
        <dbReference type="Rhea" id="RHEA:16109"/>
        <dbReference type="ChEBI" id="CHEBI:15378"/>
        <dbReference type="ChEBI" id="CHEBI:30616"/>
        <dbReference type="ChEBI" id="CHEBI:32966"/>
        <dbReference type="ChEBI" id="CHEBI:57634"/>
        <dbReference type="ChEBI" id="CHEBI:456216"/>
        <dbReference type="EC" id="2.7.1.11"/>
    </reaction>
</comment>
<feature type="binding site" description="in other chain" evidence="14">
    <location>
        <position position="481"/>
    </location>
    <ligand>
        <name>beta-D-fructose 2,6-bisphosphate</name>
        <dbReference type="ChEBI" id="CHEBI:58579"/>
        <note>allosteric activator; ligand shared between dimeric partners</note>
    </ligand>
</feature>
<feature type="binding site" evidence="14">
    <location>
        <position position="119"/>
    </location>
    <ligand>
        <name>Mg(2+)</name>
        <dbReference type="ChEBI" id="CHEBI:18420"/>
        <note>catalytic</note>
    </ligand>
</feature>
<comment type="similarity">
    <text evidence="15">Belongs to the phosphofructokinase type A (PFKA) family. ATP-dependent PFK group I subfamily. Eukaryotic two domain clade "E" sub-subfamily.</text>
</comment>
<evidence type="ECO:0000256" key="3">
    <source>
        <dbReference type="ARBA" id="ARBA00004679"/>
    </source>
</evidence>
<dbReference type="HAMAP" id="MF_03184">
    <property type="entry name" value="Phosphofructokinase_I_E"/>
    <property type="match status" value="1"/>
</dbReference>
<evidence type="ECO:0000256" key="14">
    <source>
        <dbReference type="HAMAP-Rule" id="MF_03184"/>
    </source>
</evidence>
<evidence type="ECO:0000256" key="7">
    <source>
        <dbReference type="ARBA" id="ARBA00022723"/>
    </source>
</evidence>
<dbReference type="GO" id="GO:0016208">
    <property type="term" value="F:AMP binding"/>
    <property type="evidence" value="ECO:0007669"/>
    <property type="project" value="TreeGrafter"/>
</dbReference>
<evidence type="ECO:0000256" key="11">
    <source>
        <dbReference type="ARBA" id="ARBA00022842"/>
    </source>
</evidence>
<feature type="binding site" evidence="14">
    <location>
        <position position="25"/>
    </location>
    <ligand>
        <name>ATP</name>
        <dbReference type="ChEBI" id="CHEBI:30616"/>
    </ligand>
</feature>
<evidence type="ECO:0000256" key="13">
    <source>
        <dbReference type="ARBA" id="ARBA00048070"/>
    </source>
</evidence>
<feature type="binding site" description="in other chain" evidence="14">
    <location>
        <begin position="164"/>
        <end position="166"/>
    </location>
    <ligand>
        <name>substrate</name>
        <note>ligand shared between dimeric partners</note>
    </ligand>
</feature>
<dbReference type="EMBL" id="MU006584">
    <property type="protein sequence ID" value="KAF2745181.1"/>
    <property type="molecule type" value="Genomic_DNA"/>
</dbReference>
<dbReference type="Gene3D" id="3.40.50.460">
    <property type="entry name" value="Phosphofructokinase domain"/>
    <property type="match status" value="2"/>
</dbReference>
<dbReference type="GO" id="GO:0030388">
    <property type="term" value="P:fructose 1,6-bisphosphate metabolic process"/>
    <property type="evidence" value="ECO:0007669"/>
    <property type="project" value="TreeGrafter"/>
</dbReference>
<evidence type="ECO:0000256" key="1">
    <source>
        <dbReference type="ARBA" id="ARBA00001946"/>
    </source>
</evidence>
<evidence type="ECO:0000259" key="16">
    <source>
        <dbReference type="Pfam" id="PF00365"/>
    </source>
</evidence>
<dbReference type="Gene3D" id="3.40.50.450">
    <property type="match status" value="2"/>
</dbReference>
<name>A0A6A6V794_9PLEO</name>
<feature type="region of interest" description="N-terminal catalytic PFK domain 1" evidence="14">
    <location>
        <begin position="1"/>
        <end position="390"/>
    </location>
</feature>
<evidence type="ECO:0000313" key="18">
    <source>
        <dbReference type="Proteomes" id="UP000799440"/>
    </source>
</evidence>
<keyword evidence="8 14" id="KW-0547">Nucleotide-binding</keyword>
<keyword evidence="6 14" id="KW-0808">Transferase</keyword>
<feature type="binding site" evidence="14">
    <location>
        <begin position="88"/>
        <end position="89"/>
    </location>
    <ligand>
        <name>ATP</name>
        <dbReference type="ChEBI" id="CHEBI:30616"/>
    </ligand>
</feature>
<feature type="binding site" evidence="14">
    <location>
        <position position="201"/>
    </location>
    <ligand>
        <name>substrate</name>
        <note>ligand shared between dimeric partners</note>
    </ligand>
</feature>
<evidence type="ECO:0000256" key="5">
    <source>
        <dbReference type="ARBA" id="ARBA00022533"/>
    </source>
</evidence>
<feature type="binding site" description="in other chain" evidence="14">
    <location>
        <begin position="298"/>
        <end position="301"/>
    </location>
    <ligand>
        <name>substrate</name>
        <note>ligand shared between dimeric partners</note>
    </ligand>
</feature>
<feature type="binding site" description="in other chain" evidence="14">
    <location>
        <begin position="208"/>
        <end position="210"/>
    </location>
    <ligand>
        <name>substrate</name>
        <note>ligand shared between dimeric partners</note>
    </ligand>
</feature>
<dbReference type="PROSITE" id="PS00433">
    <property type="entry name" value="PHOSPHOFRUCTOKINASE"/>
    <property type="match status" value="1"/>
</dbReference>
<organism evidence="17 18">
    <name type="scientific">Sporormia fimetaria CBS 119925</name>
    <dbReference type="NCBI Taxonomy" id="1340428"/>
    <lineage>
        <taxon>Eukaryota</taxon>
        <taxon>Fungi</taxon>
        <taxon>Dikarya</taxon>
        <taxon>Ascomycota</taxon>
        <taxon>Pezizomycotina</taxon>
        <taxon>Dothideomycetes</taxon>
        <taxon>Pleosporomycetidae</taxon>
        <taxon>Pleosporales</taxon>
        <taxon>Sporormiaceae</taxon>
        <taxon>Sporormia</taxon>
    </lineage>
</organism>
<dbReference type="SUPFAM" id="SSF53784">
    <property type="entry name" value="Phosphofructokinase"/>
    <property type="match status" value="2"/>
</dbReference>
<sequence>MAPADIPPTPLPGKKRRIGVLTSGGDAPGMNGAVRAIVRMAIHYECEAFAIYEGYDGLVKGGDMIRPMAWEDVRGFLSEGGTLIGTARCKEFMERPGRLQAAKNMIAKGIDALIIVGGDGSLTGADIFRAEWPGLLEELVASNELSEQDVQPFKHLNIVGLVGSIDNDLSMTDATIGCYTSLTRICEAVDSVDTTATSHQRAFIIEVMGRHCGWLALMTGVATGADFIFIPENPPPATWKEDMCDVIKKHRAMGKRKTIVIIAEGALDQELNKISPNMVKDVLSTEAGLDTRVTTLGHVQRGGTPCSYDRMLSTLQGVDAVRAVLECTPETPSPVICIVENKIVRRPLMEAVAQTKEVATAIKDRDFEKAMRLRDAEFGEYWKAYNITTNIEQEALKLPKEKRMRIGIIHVGAPAGGMNAATRAAVAYCLARGHQPVALHNGFPGIIRHHSDKPVGAVRDIPWVEAETWASKGGSEIGTNRGLPSEDLETVAHVFQKYEIQALFVVGGFEAFTAVSELRKGREYYKAFKIPMVILPATISNNVPGTEYSIGSDTCLNALIQYCDACRQSASASRRRVFVIETQGGKSGYIATVAGLSIGALAVYTPEDGINIKMLDRDIDHLRNVFRRDKGQNRAGKIILVNEQASKVYSVQIIADMIAEAGKGKFESRHGVPGHFQQGTTPSPMDRVRAVRFGVKSVQHLETFAGMSMEEIDDEPMSTAVIGIQGAKVLFSPMEHVERKKTDWPARRPKEEFWMELKDIVDTLSGRPHVNPSHTDDHLHQELRTQGGFDRVQGM</sequence>
<accession>A0A6A6V794</accession>
<feature type="binding site" evidence="14">
    <location>
        <begin position="118"/>
        <end position="121"/>
    </location>
    <ligand>
        <name>ATP</name>
        <dbReference type="ChEBI" id="CHEBI:30616"/>
    </ligand>
</feature>
<feature type="binding site" description="in other chain" evidence="14">
    <location>
        <position position="643"/>
    </location>
    <ligand>
        <name>beta-D-fructose 2,6-bisphosphate</name>
        <dbReference type="ChEBI" id="CHEBI:58579"/>
        <note>allosteric activator; ligand shared between dimeric partners</note>
    </ligand>
</feature>
<dbReference type="PRINTS" id="PR00476">
    <property type="entry name" value="PHFRCTKINASE"/>
</dbReference>
<dbReference type="InterPro" id="IPR035966">
    <property type="entry name" value="PKF_sf"/>
</dbReference>
<evidence type="ECO:0000256" key="6">
    <source>
        <dbReference type="ARBA" id="ARBA00022679"/>
    </source>
</evidence>
<feature type="domain" description="Phosphofructokinase" evidence="16">
    <location>
        <begin position="405"/>
        <end position="701"/>
    </location>
</feature>
<evidence type="ECO:0000256" key="10">
    <source>
        <dbReference type="ARBA" id="ARBA00022840"/>
    </source>
</evidence>
<dbReference type="FunFam" id="3.40.50.460:FF:000008">
    <property type="entry name" value="ATP-dependent 6-phosphofructokinase"/>
    <property type="match status" value="1"/>
</dbReference>
<evidence type="ECO:0000256" key="8">
    <source>
        <dbReference type="ARBA" id="ARBA00022741"/>
    </source>
</evidence>
<dbReference type="GO" id="GO:0005945">
    <property type="term" value="C:6-phosphofructokinase complex"/>
    <property type="evidence" value="ECO:0007669"/>
    <property type="project" value="TreeGrafter"/>
</dbReference>
<comment type="pathway">
    <text evidence="3 14 15">Carbohydrate degradation; glycolysis; D-glyceraldehyde 3-phosphate and glycerone phosphate from D-glucose: step 3/4.</text>
</comment>
<keyword evidence="11 14" id="KW-0460">Magnesium</keyword>
<keyword evidence="9 14" id="KW-0418">Kinase</keyword>
<feature type="binding site" description="in other chain" evidence="14">
    <location>
        <position position="747"/>
    </location>
    <ligand>
        <name>beta-D-fructose 2,6-bisphosphate</name>
        <dbReference type="ChEBI" id="CHEBI:58579"/>
        <note>allosteric activator; ligand shared between dimeric partners</note>
    </ligand>
</feature>
<keyword evidence="10 14" id="KW-0067">ATP-binding</keyword>
<feature type="binding site" evidence="14">
    <location>
        <position position="669"/>
    </location>
    <ligand>
        <name>beta-D-fructose 2,6-bisphosphate</name>
        <dbReference type="ChEBI" id="CHEBI:58579"/>
        <note>allosteric activator; ligand shared between dimeric partners</note>
    </ligand>
</feature>
<evidence type="ECO:0000256" key="12">
    <source>
        <dbReference type="ARBA" id="ARBA00023152"/>
    </source>
</evidence>
<comment type="activity regulation">
    <text evidence="14">Allosterically activated by ADP, AMP, or fructose 2,6-bisphosphate, and allosterically inhibited by ATP or citrate.</text>
</comment>
<dbReference type="InterPro" id="IPR000023">
    <property type="entry name" value="Phosphofructokinase_dom"/>
</dbReference>
<dbReference type="OrthoDB" id="537915at2759"/>
<evidence type="ECO:0000313" key="17">
    <source>
        <dbReference type="EMBL" id="KAF2745181.1"/>
    </source>
</evidence>
<dbReference type="UniPathway" id="UPA00109">
    <property type="reaction ID" value="UER00182"/>
</dbReference>
<dbReference type="FunFam" id="3.40.50.460:FF:000007">
    <property type="entry name" value="ATP-dependent 6-phosphofructokinase"/>
    <property type="match status" value="1"/>
</dbReference>
<comment type="subcellular location">
    <subcellularLocation>
        <location evidence="2 14">Cytoplasm</location>
    </subcellularLocation>
</comment>
<dbReference type="GO" id="GO:0005739">
    <property type="term" value="C:mitochondrion"/>
    <property type="evidence" value="ECO:0007669"/>
    <property type="project" value="TreeGrafter"/>
</dbReference>
<comment type="function">
    <text evidence="14">Catalyzes the phosphorylation of D-fructose 6-phosphate to fructose 1,6-bisphosphate by ATP, the first committing step of glycolysis.</text>
</comment>
<dbReference type="InterPro" id="IPR009161">
    <property type="entry name" value="6-Pfructokinase_euk"/>
</dbReference>
<reference evidence="17" key="1">
    <citation type="journal article" date="2020" name="Stud. Mycol.">
        <title>101 Dothideomycetes genomes: a test case for predicting lifestyles and emergence of pathogens.</title>
        <authorList>
            <person name="Haridas S."/>
            <person name="Albert R."/>
            <person name="Binder M."/>
            <person name="Bloem J."/>
            <person name="Labutti K."/>
            <person name="Salamov A."/>
            <person name="Andreopoulos B."/>
            <person name="Baker S."/>
            <person name="Barry K."/>
            <person name="Bills G."/>
            <person name="Bluhm B."/>
            <person name="Cannon C."/>
            <person name="Castanera R."/>
            <person name="Culley D."/>
            <person name="Daum C."/>
            <person name="Ezra D."/>
            <person name="Gonzalez J."/>
            <person name="Henrissat B."/>
            <person name="Kuo A."/>
            <person name="Liang C."/>
            <person name="Lipzen A."/>
            <person name="Lutzoni F."/>
            <person name="Magnuson J."/>
            <person name="Mondo S."/>
            <person name="Nolan M."/>
            <person name="Ohm R."/>
            <person name="Pangilinan J."/>
            <person name="Park H.-J."/>
            <person name="Ramirez L."/>
            <person name="Alfaro M."/>
            <person name="Sun H."/>
            <person name="Tritt A."/>
            <person name="Yoshinaga Y."/>
            <person name="Zwiers L.-H."/>
            <person name="Turgeon B."/>
            <person name="Goodwin S."/>
            <person name="Spatafora J."/>
            <person name="Crous P."/>
            <person name="Grigoriev I."/>
        </authorList>
    </citation>
    <scope>NUCLEOTIDE SEQUENCE</scope>
    <source>
        <strain evidence="17">CBS 119925</strain>
    </source>
</reference>
<dbReference type="GO" id="GO:0046872">
    <property type="term" value="F:metal ion binding"/>
    <property type="evidence" value="ECO:0007669"/>
    <property type="project" value="UniProtKB-KW"/>
</dbReference>
<feature type="active site" description="Proton acceptor" evidence="14">
    <location>
        <position position="166"/>
    </location>
</feature>
<feature type="binding site" evidence="14">
    <location>
        <position position="292"/>
    </location>
    <ligand>
        <name>substrate</name>
        <note>ligand shared between dimeric partners</note>
    </ligand>
</feature>
<evidence type="ECO:0000256" key="2">
    <source>
        <dbReference type="ARBA" id="ARBA00004496"/>
    </source>
</evidence>
<dbReference type="GO" id="GO:0005524">
    <property type="term" value="F:ATP binding"/>
    <property type="evidence" value="ECO:0007669"/>
    <property type="project" value="UniProtKB-KW"/>
</dbReference>
<evidence type="ECO:0000256" key="15">
    <source>
        <dbReference type="PIRNR" id="PIRNR000533"/>
    </source>
</evidence>
<dbReference type="Pfam" id="PF00365">
    <property type="entry name" value="PFK"/>
    <property type="match status" value="2"/>
</dbReference>
<gene>
    <name evidence="17" type="ORF">M011DRAFT_407093</name>
</gene>
<protein>
    <recommendedName>
        <fullName evidence="14">ATP-dependent 6-phosphofructokinase</fullName>
        <shortName evidence="14">ATP-PFK</shortName>
        <shortName evidence="14">Phosphofructokinase</shortName>
        <ecNumber evidence="14">2.7.1.11</ecNumber>
    </recommendedName>
    <alternativeName>
        <fullName evidence="14">Phosphohexokinase</fullName>
    </alternativeName>
</protein>
<dbReference type="GO" id="GO:0042802">
    <property type="term" value="F:identical protein binding"/>
    <property type="evidence" value="ECO:0007669"/>
    <property type="project" value="TreeGrafter"/>
</dbReference>
<keyword evidence="7 14" id="KW-0479">Metal-binding</keyword>
<feature type="binding site" description="in other chain" evidence="14">
    <location>
        <position position="264"/>
    </location>
    <ligand>
        <name>substrate</name>
        <note>ligand shared between dimeric partners</note>
    </ligand>
</feature>
<keyword evidence="18" id="KW-1185">Reference proteome</keyword>